<comment type="caution">
    <text evidence="2">The sequence shown here is derived from an EMBL/GenBank/DDBJ whole genome shotgun (WGS) entry which is preliminary data.</text>
</comment>
<protein>
    <submittedName>
        <fullName evidence="2">TPR/glycosyl transferase domain protein</fullName>
    </submittedName>
</protein>
<dbReference type="Pfam" id="PF13692">
    <property type="entry name" value="Glyco_trans_1_4"/>
    <property type="match status" value="1"/>
</dbReference>
<dbReference type="GO" id="GO:0016740">
    <property type="term" value="F:transferase activity"/>
    <property type="evidence" value="ECO:0007669"/>
    <property type="project" value="UniProtKB-KW"/>
</dbReference>
<accession>A0A2R6Y4H4</accession>
<dbReference type="Gene3D" id="3.40.50.2000">
    <property type="entry name" value="Glycogen Phosphorylase B"/>
    <property type="match status" value="2"/>
</dbReference>
<dbReference type="SUPFAM" id="SSF53756">
    <property type="entry name" value="UDP-Glycosyltransferase/glycogen phosphorylase"/>
    <property type="match status" value="1"/>
</dbReference>
<evidence type="ECO:0000313" key="3">
    <source>
        <dbReference type="Proteomes" id="UP000244338"/>
    </source>
</evidence>
<dbReference type="Pfam" id="PF13439">
    <property type="entry name" value="Glyco_transf_4"/>
    <property type="match status" value="1"/>
</dbReference>
<gene>
    <name evidence="2" type="ORF">BSOLF_1268</name>
</gene>
<evidence type="ECO:0000259" key="1">
    <source>
        <dbReference type="Pfam" id="PF13439"/>
    </source>
</evidence>
<dbReference type="InterPro" id="IPR028098">
    <property type="entry name" value="Glyco_trans_4-like_N"/>
</dbReference>
<dbReference type="PANTHER" id="PTHR12526">
    <property type="entry name" value="GLYCOSYLTRANSFERASE"/>
    <property type="match status" value="1"/>
</dbReference>
<evidence type="ECO:0000313" key="2">
    <source>
        <dbReference type="EMBL" id="PTQ57564.1"/>
    </source>
</evidence>
<dbReference type="CDD" id="cd03794">
    <property type="entry name" value="GT4_WbuB-like"/>
    <property type="match status" value="1"/>
</dbReference>
<organism evidence="2 3">
    <name type="scientific">Candidatus Carbonibacillus altaicus</name>
    <dbReference type="NCBI Taxonomy" id="2163959"/>
    <lineage>
        <taxon>Bacteria</taxon>
        <taxon>Bacillati</taxon>
        <taxon>Bacillota</taxon>
        <taxon>Bacilli</taxon>
        <taxon>Bacillales</taxon>
        <taxon>Candidatus Carbonibacillus</taxon>
    </lineage>
</organism>
<name>A0A2R6Y4H4_9BACL</name>
<sequence>MSPFDQHQPAAKPLTVLIVAYLFPPLAGGGIPRVQKLVKYLNRMGVHTIVLTVEPPPGMVEDPTLLNDIPAHTPISRVPLPRWMNAFLGLWRRRSESESGKQDGTHSVDAKLHETAQEHGQARSLNMKQGQTDQRNTVFRKGPQKLKQSVQKIVGHALNWLRARIFVPDDEVVWVRGAVRAGMRVIERYPVDLIFSSSGPLSNHLVARSLKRKTHLPWVADFRDPWTENMHRTSIRWRLALEKRMEKSVFEEADAITTVTESFAQDFKRLYPARDVHVIYNGFDPEDFMELEGSPPNAPLTFAYTGILYGKRHPRYFFQALKRLIDDGMIRPDDVRLEVAGVLDYPGRSENRDALIALGLETVVRDHGFLPHREALALLKTSHVLVVFGDQEATAGRYIPGKLFEYMAIGRPILGLLKPGEASRIIEQFALGVHADPSDVDEIEEALRHIVTLYRSGALLKDIAHCSSKDRLSANERLCANERLSADERFTSEACLALEDRLRRFRRDVQAEAFYALFQSVVGAKQR</sequence>
<keyword evidence="2" id="KW-0808">Transferase</keyword>
<dbReference type="EMBL" id="PEBX01000005">
    <property type="protein sequence ID" value="PTQ57564.1"/>
    <property type="molecule type" value="Genomic_DNA"/>
</dbReference>
<proteinExistence type="predicted"/>
<dbReference type="Proteomes" id="UP000244338">
    <property type="component" value="Unassembled WGS sequence"/>
</dbReference>
<feature type="domain" description="Glycosyltransferase subfamily 4-like N-terminal" evidence="1">
    <location>
        <begin position="162"/>
        <end position="286"/>
    </location>
</feature>
<dbReference type="AlphaFoldDB" id="A0A2R6Y4H4"/>
<reference evidence="3" key="1">
    <citation type="journal article" date="2018" name="Sci. Rep.">
        <title>Lignite coal burning seam in the remote Altai Mountains harbors a hydrogen-driven thermophilic microbial community.</title>
        <authorList>
            <person name="Kadnikov V.V."/>
            <person name="Mardanov A.V."/>
            <person name="Ivasenko D.A."/>
            <person name="Antsiferov D.V."/>
            <person name="Beletsky A.V."/>
            <person name="Karnachuk O.V."/>
            <person name="Ravin N.V."/>
        </authorList>
    </citation>
    <scope>NUCLEOTIDE SEQUENCE [LARGE SCALE GENOMIC DNA]</scope>
</reference>